<evidence type="ECO:0000313" key="1">
    <source>
        <dbReference type="EMBL" id="PTQ40503.1"/>
    </source>
</evidence>
<name>A0A2R6X327_MARPO</name>
<organism evidence="1 2">
    <name type="scientific">Marchantia polymorpha</name>
    <name type="common">Common liverwort</name>
    <name type="synonym">Marchantia aquatica</name>
    <dbReference type="NCBI Taxonomy" id="3197"/>
    <lineage>
        <taxon>Eukaryota</taxon>
        <taxon>Viridiplantae</taxon>
        <taxon>Streptophyta</taxon>
        <taxon>Embryophyta</taxon>
        <taxon>Marchantiophyta</taxon>
        <taxon>Marchantiopsida</taxon>
        <taxon>Marchantiidae</taxon>
        <taxon>Marchantiales</taxon>
        <taxon>Marchantiaceae</taxon>
        <taxon>Marchantia</taxon>
    </lineage>
</organism>
<dbReference type="AlphaFoldDB" id="A0A2R6X327"/>
<gene>
    <name evidence="1" type="ORF">MARPO_0039s0018</name>
</gene>
<reference evidence="2" key="1">
    <citation type="journal article" date="2017" name="Cell">
        <title>Insights into land plant evolution garnered from the Marchantia polymorpha genome.</title>
        <authorList>
            <person name="Bowman J.L."/>
            <person name="Kohchi T."/>
            <person name="Yamato K.T."/>
            <person name="Jenkins J."/>
            <person name="Shu S."/>
            <person name="Ishizaki K."/>
            <person name="Yamaoka S."/>
            <person name="Nishihama R."/>
            <person name="Nakamura Y."/>
            <person name="Berger F."/>
            <person name="Adam C."/>
            <person name="Aki S.S."/>
            <person name="Althoff F."/>
            <person name="Araki T."/>
            <person name="Arteaga-Vazquez M.A."/>
            <person name="Balasubrmanian S."/>
            <person name="Barry K."/>
            <person name="Bauer D."/>
            <person name="Boehm C.R."/>
            <person name="Briginshaw L."/>
            <person name="Caballero-Perez J."/>
            <person name="Catarino B."/>
            <person name="Chen F."/>
            <person name="Chiyoda S."/>
            <person name="Chovatia M."/>
            <person name="Davies K.M."/>
            <person name="Delmans M."/>
            <person name="Demura T."/>
            <person name="Dierschke T."/>
            <person name="Dolan L."/>
            <person name="Dorantes-Acosta A.E."/>
            <person name="Eklund D.M."/>
            <person name="Florent S.N."/>
            <person name="Flores-Sandoval E."/>
            <person name="Fujiyama A."/>
            <person name="Fukuzawa H."/>
            <person name="Galik B."/>
            <person name="Grimanelli D."/>
            <person name="Grimwood J."/>
            <person name="Grossniklaus U."/>
            <person name="Hamada T."/>
            <person name="Haseloff J."/>
            <person name="Hetherington A.J."/>
            <person name="Higo A."/>
            <person name="Hirakawa Y."/>
            <person name="Hundley H.N."/>
            <person name="Ikeda Y."/>
            <person name="Inoue K."/>
            <person name="Inoue S.I."/>
            <person name="Ishida S."/>
            <person name="Jia Q."/>
            <person name="Kakita M."/>
            <person name="Kanazawa T."/>
            <person name="Kawai Y."/>
            <person name="Kawashima T."/>
            <person name="Kennedy M."/>
            <person name="Kinose K."/>
            <person name="Kinoshita T."/>
            <person name="Kohara Y."/>
            <person name="Koide E."/>
            <person name="Komatsu K."/>
            <person name="Kopischke S."/>
            <person name="Kubo M."/>
            <person name="Kyozuka J."/>
            <person name="Lagercrantz U."/>
            <person name="Lin S.S."/>
            <person name="Lindquist E."/>
            <person name="Lipzen A.M."/>
            <person name="Lu C.W."/>
            <person name="De Luna E."/>
            <person name="Martienssen R.A."/>
            <person name="Minamino N."/>
            <person name="Mizutani M."/>
            <person name="Mizutani M."/>
            <person name="Mochizuki N."/>
            <person name="Monte I."/>
            <person name="Mosher R."/>
            <person name="Nagasaki H."/>
            <person name="Nakagami H."/>
            <person name="Naramoto S."/>
            <person name="Nishitani K."/>
            <person name="Ohtani M."/>
            <person name="Okamoto T."/>
            <person name="Okumura M."/>
            <person name="Phillips J."/>
            <person name="Pollak B."/>
            <person name="Reinders A."/>
            <person name="Rovekamp M."/>
            <person name="Sano R."/>
            <person name="Sawa S."/>
            <person name="Schmid M.W."/>
            <person name="Shirakawa M."/>
            <person name="Solano R."/>
            <person name="Spunde A."/>
            <person name="Suetsugu N."/>
            <person name="Sugano S."/>
            <person name="Sugiyama A."/>
            <person name="Sun R."/>
            <person name="Suzuki Y."/>
            <person name="Takenaka M."/>
            <person name="Takezawa D."/>
            <person name="Tomogane H."/>
            <person name="Tsuzuki M."/>
            <person name="Ueda T."/>
            <person name="Umeda M."/>
            <person name="Ward J.M."/>
            <person name="Watanabe Y."/>
            <person name="Yazaki K."/>
            <person name="Yokoyama R."/>
            <person name="Yoshitake Y."/>
            <person name="Yotsui I."/>
            <person name="Zachgo S."/>
            <person name="Schmutz J."/>
        </authorList>
    </citation>
    <scope>NUCLEOTIDE SEQUENCE [LARGE SCALE GENOMIC DNA]</scope>
    <source>
        <strain evidence="2">Tak-1</strain>
    </source>
</reference>
<dbReference type="Proteomes" id="UP000244005">
    <property type="component" value="Unassembled WGS sequence"/>
</dbReference>
<accession>A0A2R6X327</accession>
<dbReference type="Gramene" id="Mp3g17780.1">
    <property type="protein sequence ID" value="Mp3g17780.1.cds1"/>
    <property type="gene ID" value="Mp3g17780"/>
</dbReference>
<protein>
    <submittedName>
        <fullName evidence="1">Uncharacterized protein</fullName>
    </submittedName>
</protein>
<proteinExistence type="predicted"/>
<evidence type="ECO:0000313" key="2">
    <source>
        <dbReference type="Proteomes" id="UP000244005"/>
    </source>
</evidence>
<keyword evidence="2" id="KW-1185">Reference proteome</keyword>
<dbReference type="EMBL" id="KZ772711">
    <property type="protein sequence ID" value="PTQ40503.1"/>
    <property type="molecule type" value="Genomic_DNA"/>
</dbReference>
<sequence>MRPMTKMQISKIQWIIPALTPTVLRVFVCMHAQPRLVTRWSTSLLERAVQDRTRQAAALLEFLVLSGRAGRKTREIPFPPFCSLRHLILLLDPVMAMPSYRSGIMEDQEAASGMPDLV</sequence>